<dbReference type="Proteomes" id="UP000027120">
    <property type="component" value="Unassembled WGS sequence"/>
</dbReference>
<gene>
    <name evidence="1" type="ORF">CISIN_1g034679mg</name>
</gene>
<sequence length="87" mass="9605">MALNLTVISFKSSQLTSISQVKGGTSHFRSKPCQLAKSLLLLLFSFLNFNSSSYGLSSQKSHNIFELSSQIISPPEVQDKVLTKIRT</sequence>
<proteinExistence type="predicted"/>
<protein>
    <submittedName>
        <fullName evidence="1">Uncharacterized protein</fullName>
    </submittedName>
</protein>
<evidence type="ECO:0000313" key="2">
    <source>
        <dbReference type="Proteomes" id="UP000027120"/>
    </source>
</evidence>
<reference evidence="1 2" key="1">
    <citation type="submission" date="2014-04" db="EMBL/GenBank/DDBJ databases">
        <authorList>
            <consortium name="International Citrus Genome Consortium"/>
            <person name="Gmitter F."/>
            <person name="Chen C."/>
            <person name="Farmerie W."/>
            <person name="Harkins T."/>
            <person name="Desany B."/>
            <person name="Mohiuddin M."/>
            <person name="Kodira C."/>
            <person name="Borodovsky M."/>
            <person name="Lomsadze A."/>
            <person name="Burns P."/>
            <person name="Jenkins J."/>
            <person name="Prochnik S."/>
            <person name="Shu S."/>
            <person name="Chapman J."/>
            <person name="Pitluck S."/>
            <person name="Schmutz J."/>
            <person name="Rokhsar D."/>
        </authorList>
    </citation>
    <scope>NUCLEOTIDE SEQUENCE</scope>
</reference>
<organism evidence="1 2">
    <name type="scientific">Citrus sinensis</name>
    <name type="common">Sweet orange</name>
    <name type="synonym">Citrus aurantium var. sinensis</name>
    <dbReference type="NCBI Taxonomy" id="2711"/>
    <lineage>
        <taxon>Eukaryota</taxon>
        <taxon>Viridiplantae</taxon>
        <taxon>Streptophyta</taxon>
        <taxon>Embryophyta</taxon>
        <taxon>Tracheophyta</taxon>
        <taxon>Spermatophyta</taxon>
        <taxon>Magnoliopsida</taxon>
        <taxon>eudicotyledons</taxon>
        <taxon>Gunneridae</taxon>
        <taxon>Pentapetalae</taxon>
        <taxon>rosids</taxon>
        <taxon>malvids</taxon>
        <taxon>Sapindales</taxon>
        <taxon>Rutaceae</taxon>
        <taxon>Aurantioideae</taxon>
        <taxon>Citrus</taxon>
    </lineage>
</organism>
<dbReference type="EMBL" id="KK784890">
    <property type="protein sequence ID" value="KDO70615.1"/>
    <property type="molecule type" value="Genomic_DNA"/>
</dbReference>
<dbReference type="AlphaFoldDB" id="A0A067FWU2"/>
<accession>A0A067FWU2</accession>
<name>A0A067FWU2_CITSI</name>
<evidence type="ECO:0000313" key="1">
    <source>
        <dbReference type="EMBL" id="KDO70615.1"/>
    </source>
</evidence>
<keyword evidence="2" id="KW-1185">Reference proteome</keyword>